<dbReference type="FunFam" id="3.30.70.270:FF:000001">
    <property type="entry name" value="Diguanylate cyclase domain protein"/>
    <property type="match status" value="1"/>
</dbReference>
<comment type="caution">
    <text evidence="5">The sequence shown here is derived from an EMBL/GenBank/DDBJ whole genome shotgun (WGS) entry which is preliminary data.</text>
</comment>
<proteinExistence type="predicted"/>
<organism evidence="5 6">
    <name type="scientific">Noviherbaspirillum cavernae</name>
    <dbReference type="NCBI Taxonomy" id="2320862"/>
    <lineage>
        <taxon>Bacteria</taxon>
        <taxon>Pseudomonadati</taxon>
        <taxon>Pseudomonadota</taxon>
        <taxon>Betaproteobacteria</taxon>
        <taxon>Burkholderiales</taxon>
        <taxon>Oxalobacteraceae</taxon>
        <taxon>Noviherbaspirillum</taxon>
    </lineage>
</organism>
<dbReference type="InterPro" id="IPR000160">
    <property type="entry name" value="GGDEF_dom"/>
</dbReference>
<dbReference type="InterPro" id="IPR029787">
    <property type="entry name" value="Nucleotide_cyclase"/>
</dbReference>
<dbReference type="EC" id="2.7.7.65" evidence="1"/>
<dbReference type="OrthoDB" id="9813903at2"/>
<feature type="transmembrane region" description="Helical" evidence="3">
    <location>
        <begin position="167"/>
        <end position="188"/>
    </location>
</feature>
<feature type="transmembrane region" description="Helical" evidence="3">
    <location>
        <begin position="41"/>
        <end position="59"/>
    </location>
</feature>
<feature type="domain" description="GGDEF" evidence="4">
    <location>
        <begin position="229"/>
        <end position="361"/>
    </location>
</feature>
<keyword evidence="3" id="KW-0812">Transmembrane</keyword>
<dbReference type="SMART" id="SM00267">
    <property type="entry name" value="GGDEF"/>
    <property type="match status" value="1"/>
</dbReference>
<feature type="transmembrane region" description="Helical" evidence="3">
    <location>
        <begin position="71"/>
        <end position="89"/>
    </location>
</feature>
<dbReference type="SUPFAM" id="SSF55073">
    <property type="entry name" value="Nucleotide cyclase"/>
    <property type="match status" value="1"/>
</dbReference>
<evidence type="ECO:0000256" key="2">
    <source>
        <dbReference type="ARBA" id="ARBA00034247"/>
    </source>
</evidence>
<accession>A0A418X6G2</accession>
<dbReference type="CDD" id="cd01949">
    <property type="entry name" value="GGDEF"/>
    <property type="match status" value="1"/>
</dbReference>
<dbReference type="Gene3D" id="3.30.70.270">
    <property type="match status" value="1"/>
</dbReference>
<feature type="transmembrane region" description="Helical" evidence="3">
    <location>
        <begin position="95"/>
        <end position="113"/>
    </location>
</feature>
<name>A0A418X6G2_9BURK</name>
<dbReference type="PANTHER" id="PTHR45138">
    <property type="entry name" value="REGULATORY COMPONENTS OF SENSORY TRANSDUCTION SYSTEM"/>
    <property type="match status" value="1"/>
</dbReference>
<evidence type="ECO:0000259" key="4">
    <source>
        <dbReference type="PROSITE" id="PS50887"/>
    </source>
</evidence>
<dbReference type="InterPro" id="IPR050469">
    <property type="entry name" value="Diguanylate_Cyclase"/>
</dbReference>
<protein>
    <recommendedName>
        <fullName evidence="1">diguanylate cyclase</fullName>
        <ecNumber evidence="1">2.7.7.65</ecNumber>
    </recommendedName>
</protein>
<dbReference type="NCBIfam" id="TIGR00254">
    <property type="entry name" value="GGDEF"/>
    <property type="match status" value="1"/>
</dbReference>
<gene>
    <name evidence="5" type="ORF">D3870_13470</name>
</gene>
<dbReference type="PROSITE" id="PS50887">
    <property type="entry name" value="GGDEF"/>
    <property type="match status" value="1"/>
</dbReference>
<dbReference type="GO" id="GO:0052621">
    <property type="term" value="F:diguanylate cyclase activity"/>
    <property type="evidence" value="ECO:0007669"/>
    <property type="project" value="UniProtKB-EC"/>
</dbReference>
<feature type="transmembrane region" description="Helical" evidence="3">
    <location>
        <begin position="125"/>
        <end position="147"/>
    </location>
</feature>
<keyword evidence="6" id="KW-1185">Reference proteome</keyword>
<keyword evidence="3" id="KW-0472">Membrane</keyword>
<sequence length="370" mass="40564">MTGIFFATPSEKCTRYWVLSGFSIGTGILITVLNGGAPRPALLIIGNSILILGVVLQWSGIRAFYKKPLGYAGWIIAAIFFVVYCALLLQEAPARHRVILLSAVMLSLLILYFHEIWTSQKRHTFASMLSLGAVVLLGIDYVFRFSIMAFKYAVSLPTTNSLLSITLTYLIPTAGTMLLSFGLLLLYFERIVADKHHLATHDDLTGLFNRRAIVAAGEREVSVALRMKRPLAVAFVDIDFFKQINDKHGHHTGDRVLVEVAQVLTRTCRGIDLAGRYGGEEFCIILPGMEQDDLPVVGERLVSAVCHHNFPDAGSVTISIGLATLAADERECSWAGLIRKADAELYKAKAAGRNCYSMAAVNRQDLAATA</sequence>
<reference evidence="5 6" key="1">
    <citation type="submission" date="2018-09" db="EMBL/GenBank/DDBJ databases">
        <authorList>
            <person name="Zhu H."/>
        </authorList>
    </citation>
    <scope>NUCLEOTIDE SEQUENCE [LARGE SCALE GENOMIC DNA]</scope>
    <source>
        <strain evidence="5 6">K2R10-39</strain>
    </source>
</reference>
<evidence type="ECO:0000256" key="1">
    <source>
        <dbReference type="ARBA" id="ARBA00012528"/>
    </source>
</evidence>
<feature type="transmembrane region" description="Helical" evidence="3">
    <location>
        <begin position="16"/>
        <end position="35"/>
    </location>
</feature>
<dbReference type="InterPro" id="IPR043128">
    <property type="entry name" value="Rev_trsase/Diguanyl_cyclase"/>
</dbReference>
<dbReference type="Pfam" id="PF00990">
    <property type="entry name" value="GGDEF"/>
    <property type="match status" value="1"/>
</dbReference>
<keyword evidence="3" id="KW-1133">Transmembrane helix</keyword>
<dbReference type="EMBL" id="QYUN01000002">
    <property type="protein sequence ID" value="RJG08068.1"/>
    <property type="molecule type" value="Genomic_DNA"/>
</dbReference>
<evidence type="ECO:0000256" key="3">
    <source>
        <dbReference type="SAM" id="Phobius"/>
    </source>
</evidence>
<dbReference type="AlphaFoldDB" id="A0A418X6G2"/>
<evidence type="ECO:0000313" key="6">
    <source>
        <dbReference type="Proteomes" id="UP000285190"/>
    </source>
</evidence>
<evidence type="ECO:0000313" key="5">
    <source>
        <dbReference type="EMBL" id="RJG08068.1"/>
    </source>
</evidence>
<dbReference type="PANTHER" id="PTHR45138:SF9">
    <property type="entry name" value="DIGUANYLATE CYCLASE DGCM-RELATED"/>
    <property type="match status" value="1"/>
</dbReference>
<dbReference type="Proteomes" id="UP000285190">
    <property type="component" value="Unassembled WGS sequence"/>
</dbReference>
<comment type="catalytic activity">
    <reaction evidence="2">
        <text>2 GTP = 3',3'-c-di-GMP + 2 diphosphate</text>
        <dbReference type="Rhea" id="RHEA:24898"/>
        <dbReference type="ChEBI" id="CHEBI:33019"/>
        <dbReference type="ChEBI" id="CHEBI:37565"/>
        <dbReference type="ChEBI" id="CHEBI:58805"/>
        <dbReference type="EC" id="2.7.7.65"/>
    </reaction>
</comment>